<accession>A0ABR7RZI1</accession>
<evidence type="ECO:0000313" key="2">
    <source>
        <dbReference type="EMBL" id="MBC9249633.1"/>
    </source>
</evidence>
<keyword evidence="3" id="KW-1185">Reference proteome</keyword>
<feature type="region of interest" description="Disordered" evidence="1">
    <location>
        <begin position="55"/>
        <end position="94"/>
    </location>
</feature>
<reference evidence="2 3" key="1">
    <citation type="submission" date="2016-06" db="EMBL/GenBank/DDBJ databases">
        <authorList>
            <person name="Ramos C."/>
            <person name="Pintado A."/>
            <person name="Crespo-Gomez J.I."/>
        </authorList>
    </citation>
    <scope>NUCLEOTIDE SEQUENCE [LARGE SCALE GENOMIC DNA]</scope>
    <source>
        <strain evidence="2 3">AVO110</strain>
    </source>
</reference>
<gene>
    <name evidence="2" type="ORF">A9179_05030</name>
</gene>
<organism evidence="2 3">
    <name type="scientific">Aquipseudomonas alcaligenes</name>
    <name type="common">Pseudomonas alcaligenes</name>
    <dbReference type="NCBI Taxonomy" id="43263"/>
    <lineage>
        <taxon>Bacteria</taxon>
        <taxon>Pseudomonadati</taxon>
        <taxon>Pseudomonadota</taxon>
        <taxon>Gammaproteobacteria</taxon>
        <taxon>Pseudomonadales</taxon>
        <taxon>Pseudomonadaceae</taxon>
        <taxon>Aquipseudomonas</taxon>
    </lineage>
</organism>
<evidence type="ECO:0000256" key="1">
    <source>
        <dbReference type="SAM" id="MobiDB-lite"/>
    </source>
</evidence>
<dbReference type="EMBL" id="LZEU01000001">
    <property type="protein sequence ID" value="MBC9249633.1"/>
    <property type="molecule type" value="Genomic_DNA"/>
</dbReference>
<sequence>MDIPKPPKPAHLLDDLEAIRELLEKDQLEPPLLTDSLDDDLQIPLLSDIIEPGPALASTAVPTPPPVVPPTVQAVVSRPQPSVPSPAAPAPAHSAPAPAVAVAAPTAANSIGQAVQRSLSTPSAAELNRLDSELRAAAQLILQDVIDDFVPQIEAELKRRLDARLDRLIKPPRA</sequence>
<feature type="compositionally biased region" description="Low complexity" evidence="1">
    <location>
        <begin position="70"/>
        <end position="80"/>
    </location>
</feature>
<comment type="caution">
    <text evidence="2">The sequence shown here is derived from an EMBL/GenBank/DDBJ whole genome shotgun (WGS) entry which is preliminary data.</text>
</comment>
<evidence type="ECO:0008006" key="4">
    <source>
        <dbReference type="Google" id="ProtNLM"/>
    </source>
</evidence>
<evidence type="ECO:0000313" key="3">
    <source>
        <dbReference type="Proteomes" id="UP000744555"/>
    </source>
</evidence>
<name>A0ABR7RZI1_AQUAC</name>
<protein>
    <recommendedName>
        <fullName evidence="4">DNA polymerase III subunit chi</fullName>
    </recommendedName>
</protein>
<proteinExistence type="predicted"/>
<dbReference type="RefSeq" id="WP_187804757.1">
    <property type="nucleotide sequence ID" value="NZ_LZEU01000001.1"/>
</dbReference>
<dbReference type="Proteomes" id="UP000744555">
    <property type="component" value="Unassembled WGS sequence"/>
</dbReference>